<gene>
    <name evidence="1" type="ORF">SAMN04488108_1682</name>
</gene>
<dbReference type="AlphaFoldDB" id="A0A1M7ZAI2"/>
<evidence type="ECO:0000313" key="1">
    <source>
        <dbReference type="EMBL" id="SHO61913.1"/>
    </source>
</evidence>
<sequence length="55" mass="6546">MSLLEHENKKLAWKALPLSNAYLYAEIRGVRPKRSYSFFVIVNIYQKHHTYGYIS</sequence>
<evidence type="ECO:0000313" key="2">
    <source>
        <dbReference type="Proteomes" id="UP000184609"/>
    </source>
</evidence>
<dbReference type="EMBL" id="FRXN01000002">
    <property type="protein sequence ID" value="SHO61913.1"/>
    <property type="molecule type" value="Genomic_DNA"/>
</dbReference>
<organism evidence="1 2">
    <name type="scientific">Algoriphagus zhangzhouensis</name>
    <dbReference type="NCBI Taxonomy" id="1073327"/>
    <lineage>
        <taxon>Bacteria</taxon>
        <taxon>Pseudomonadati</taxon>
        <taxon>Bacteroidota</taxon>
        <taxon>Cytophagia</taxon>
        <taxon>Cytophagales</taxon>
        <taxon>Cyclobacteriaceae</taxon>
        <taxon>Algoriphagus</taxon>
    </lineage>
</organism>
<name>A0A1M7ZAI2_9BACT</name>
<protein>
    <submittedName>
        <fullName evidence="1">Uncharacterized protein</fullName>
    </submittedName>
</protein>
<accession>A0A1M7ZAI2</accession>
<keyword evidence="2" id="KW-1185">Reference proteome</keyword>
<proteinExistence type="predicted"/>
<reference evidence="2" key="1">
    <citation type="submission" date="2016-12" db="EMBL/GenBank/DDBJ databases">
        <authorList>
            <person name="Varghese N."/>
            <person name="Submissions S."/>
        </authorList>
    </citation>
    <scope>NUCLEOTIDE SEQUENCE [LARGE SCALE GENOMIC DNA]</scope>
    <source>
        <strain evidence="2">DSM 25035</strain>
    </source>
</reference>
<dbReference type="Proteomes" id="UP000184609">
    <property type="component" value="Unassembled WGS sequence"/>
</dbReference>